<dbReference type="InterPro" id="IPR011004">
    <property type="entry name" value="Trimer_LpxA-like_sf"/>
</dbReference>
<evidence type="ECO:0000259" key="1">
    <source>
        <dbReference type="Pfam" id="PF24894"/>
    </source>
</evidence>
<proteinExistence type="predicted"/>
<dbReference type="EMBL" id="VSSQ01065969">
    <property type="protein sequence ID" value="MPN18601.1"/>
    <property type="molecule type" value="Genomic_DNA"/>
</dbReference>
<gene>
    <name evidence="2" type="primary">glgD_12</name>
    <name evidence="2" type="ORF">SDC9_165961</name>
</gene>
<reference evidence="2" key="1">
    <citation type="submission" date="2019-08" db="EMBL/GenBank/DDBJ databases">
        <authorList>
            <person name="Kucharzyk K."/>
            <person name="Murdoch R.W."/>
            <person name="Higgins S."/>
            <person name="Loffler F."/>
        </authorList>
    </citation>
    <scope>NUCLEOTIDE SEQUENCE</scope>
</reference>
<dbReference type="Gene3D" id="2.160.10.10">
    <property type="entry name" value="Hexapeptide repeat proteins"/>
    <property type="match status" value="1"/>
</dbReference>
<accession>A0A645FVQ1</accession>
<dbReference type="SUPFAM" id="SSF51161">
    <property type="entry name" value="Trimeric LpxA-like enzymes"/>
    <property type="match status" value="1"/>
</dbReference>
<feature type="domain" description="Glucose-1-phosphate adenylyltransferase/Bifunctional protein GlmU-like C-terminal hexapeptide" evidence="1">
    <location>
        <begin position="27"/>
        <end position="95"/>
    </location>
</feature>
<evidence type="ECO:0000313" key="2">
    <source>
        <dbReference type="EMBL" id="MPN18601.1"/>
    </source>
</evidence>
<dbReference type="Pfam" id="PF24894">
    <property type="entry name" value="Hexapep_GlmU"/>
    <property type="match status" value="1"/>
</dbReference>
<dbReference type="CDD" id="cd04651">
    <property type="entry name" value="LbH_G1P_AT_C"/>
    <property type="match status" value="1"/>
</dbReference>
<organism evidence="2">
    <name type="scientific">bioreactor metagenome</name>
    <dbReference type="NCBI Taxonomy" id="1076179"/>
    <lineage>
        <taxon>unclassified sequences</taxon>
        <taxon>metagenomes</taxon>
        <taxon>ecological metagenomes</taxon>
    </lineage>
</organism>
<comment type="caution">
    <text evidence="2">The sequence shown here is derived from an EMBL/GenBank/DDBJ whole genome shotgun (WGS) entry which is preliminary data.</text>
</comment>
<dbReference type="AlphaFoldDB" id="A0A645FVQ1"/>
<name>A0A645FVQ1_9ZZZZ</name>
<sequence length="112" mass="12253">MRDDLFNPDHPIYTKVKDEVPSRYLSTANVKNSLVADGCVIEGEVDSCVLFRGVKVAKGTKLTNCLVLQGCDIQDGCDLDHVILDKGCTVHSGRRLAGYESFPVIIRKGSNI</sequence>
<protein>
    <submittedName>
        <fullName evidence="2">Glycogen biosynthesis protein GlgD</fullName>
    </submittedName>
</protein>
<dbReference type="InterPro" id="IPR056818">
    <property type="entry name" value="GlmU/GlgC-like_hexapep"/>
</dbReference>